<protein>
    <submittedName>
        <fullName evidence="1">Uncharacterized protein</fullName>
    </submittedName>
</protein>
<sequence>MTFGLAALSASAFAGLDLFRADGGFVLAPHSDRPVAGRWLRVYLGAHNNSFKPNPLRGSA</sequence>
<evidence type="ECO:0000313" key="2">
    <source>
        <dbReference type="Proteomes" id="UP000553948"/>
    </source>
</evidence>
<reference evidence="1 2" key="1">
    <citation type="submission" date="2020-07" db="EMBL/GenBank/DDBJ databases">
        <title>Diversity of carbapenemase encoding genes among Pseudomonas putida group clinical isolates in a tertiary Brazilian hospital.</title>
        <authorList>
            <person name="Alberto-Lei F."/>
            <person name="Nodari C.S."/>
            <person name="Streling A.P."/>
            <person name="Paulino J.T."/>
            <person name="Bessa-Neto F.O."/>
            <person name="Cayo R."/>
            <person name="Gales A.C."/>
        </authorList>
    </citation>
    <scope>NUCLEOTIDE SEQUENCE [LARGE SCALE GENOMIC DNA]</scope>
    <source>
        <strain evidence="1 2">12464</strain>
    </source>
</reference>
<dbReference type="AlphaFoldDB" id="A0A7W2L6V5"/>
<accession>A0A7W2L6V5</accession>
<proteinExistence type="predicted"/>
<dbReference type="EMBL" id="JACGDG010000096">
    <property type="protein sequence ID" value="MBA6119537.1"/>
    <property type="molecule type" value="Genomic_DNA"/>
</dbReference>
<name>A0A7W2L6V5_PSEPU</name>
<organism evidence="1 2">
    <name type="scientific">Pseudomonas putida</name>
    <name type="common">Arthrobacter siderocapsulatus</name>
    <dbReference type="NCBI Taxonomy" id="303"/>
    <lineage>
        <taxon>Bacteria</taxon>
        <taxon>Pseudomonadati</taxon>
        <taxon>Pseudomonadota</taxon>
        <taxon>Gammaproteobacteria</taxon>
        <taxon>Pseudomonadales</taxon>
        <taxon>Pseudomonadaceae</taxon>
        <taxon>Pseudomonas</taxon>
    </lineage>
</organism>
<comment type="caution">
    <text evidence="1">The sequence shown here is derived from an EMBL/GenBank/DDBJ whole genome shotgun (WGS) entry which is preliminary data.</text>
</comment>
<evidence type="ECO:0000313" key="1">
    <source>
        <dbReference type="EMBL" id="MBA6119537.1"/>
    </source>
</evidence>
<gene>
    <name evidence="1" type="ORF">H4C47_28075</name>
</gene>
<dbReference type="RefSeq" id="WP_182387840.1">
    <property type="nucleotide sequence ID" value="NZ_JACGDG010000096.1"/>
</dbReference>
<dbReference type="Proteomes" id="UP000553948">
    <property type="component" value="Unassembled WGS sequence"/>
</dbReference>